<reference evidence="1" key="1">
    <citation type="submission" date="2020-12" db="EMBL/GenBank/DDBJ databases">
        <title>Enhanced detection system for hospital associated transmission using whole genome sequencing surveillance.</title>
        <authorList>
            <person name="Harrison L.H."/>
            <person name="Van Tyne D."/>
            <person name="Marsh J.W."/>
            <person name="Griffith M.P."/>
            <person name="Snyder D.J."/>
            <person name="Cooper V.S."/>
            <person name="Mustapha M."/>
        </authorList>
    </citation>
    <scope>NUCLEOTIDE SEQUENCE</scope>
    <source>
        <strain evidence="1">PSB00042</strain>
    </source>
</reference>
<sequence length="150" mass="16655">MTTPNSARHALSLLLEDFPEDEALHAKIQEYLNVLPAPDAEFHSVSKPHLENLVRAAGEVISYTEAEHRPPVRDAIEHGRMALVRIHALADLLQAVLPFDSLVKPSLMSNLPPLMDSRQQNAYGRVEVDHPISLTEIRREQSPGSKSLGD</sequence>
<name>A0A8I1EIL9_PSEPU</name>
<evidence type="ECO:0000313" key="1">
    <source>
        <dbReference type="EMBL" id="MBI6885808.1"/>
    </source>
</evidence>
<evidence type="ECO:0000313" key="2">
    <source>
        <dbReference type="Proteomes" id="UP000637061"/>
    </source>
</evidence>
<dbReference type="EMBL" id="JAEHTE010000023">
    <property type="protein sequence ID" value="MBI6885808.1"/>
    <property type="molecule type" value="Genomic_DNA"/>
</dbReference>
<comment type="caution">
    <text evidence="1">The sequence shown here is derived from an EMBL/GenBank/DDBJ whole genome shotgun (WGS) entry which is preliminary data.</text>
</comment>
<organism evidence="1 2">
    <name type="scientific">Pseudomonas putida</name>
    <name type="common">Arthrobacter siderocapsulatus</name>
    <dbReference type="NCBI Taxonomy" id="303"/>
    <lineage>
        <taxon>Bacteria</taxon>
        <taxon>Pseudomonadati</taxon>
        <taxon>Pseudomonadota</taxon>
        <taxon>Gammaproteobacteria</taxon>
        <taxon>Pseudomonadales</taxon>
        <taxon>Pseudomonadaceae</taxon>
        <taxon>Pseudomonas</taxon>
    </lineage>
</organism>
<accession>A0A8I1EIL9</accession>
<dbReference type="RefSeq" id="WP_198747735.1">
    <property type="nucleotide sequence ID" value="NZ_JAEHTE010000023.1"/>
</dbReference>
<dbReference type="AlphaFoldDB" id="A0A8I1EIL9"/>
<protein>
    <submittedName>
        <fullName evidence="1">Uncharacterized protein</fullName>
    </submittedName>
</protein>
<proteinExistence type="predicted"/>
<dbReference type="Proteomes" id="UP000637061">
    <property type="component" value="Unassembled WGS sequence"/>
</dbReference>
<gene>
    <name evidence="1" type="ORF">JEU22_18025</name>
</gene>